<dbReference type="GO" id="GO:0046872">
    <property type="term" value="F:metal ion binding"/>
    <property type="evidence" value="ECO:0007669"/>
    <property type="project" value="UniProtKB-KW"/>
</dbReference>
<evidence type="ECO:0000256" key="1">
    <source>
        <dbReference type="ARBA" id="ARBA00022490"/>
    </source>
</evidence>
<dbReference type="Gene3D" id="3.50.30.40">
    <property type="entry name" value="Ribonuclease E inhibitor RraA/RraA-like"/>
    <property type="match status" value="1"/>
</dbReference>
<comment type="catalytic activity">
    <reaction evidence="3">
        <text>oxaloacetate + H(+) = pyruvate + CO2</text>
        <dbReference type="Rhea" id="RHEA:15641"/>
        <dbReference type="ChEBI" id="CHEBI:15361"/>
        <dbReference type="ChEBI" id="CHEBI:15378"/>
        <dbReference type="ChEBI" id="CHEBI:16452"/>
        <dbReference type="ChEBI" id="CHEBI:16526"/>
        <dbReference type="EC" id="4.1.1.112"/>
    </reaction>
</comment>
<dbReference type="CDD" id="cd16841">
    <property type="entry name" value="RraA_family"/>
    <property type="match status" value="1"/>
</dbReference>
<gene>
    <name evidence="4" type="primary">rraA</name>
    <name evidence="4" type="ORF">HER31_14370</name>
</gene>
<dbReference type="GO" id="GO:0008948">
    <property type="term" value="F:oxaloacetate decarboxylase activity"/>
    <property type="evidence" value="ECO:0007669"/>
    <property type="project" value="UniProtKB-EC"/>
</dbReference>
<comment type="subunit">
    <text evidence="3">Homotrimer.</text>
</comment>
<comment type="function">
    <text evidence="3">Catalyzes the aldol cleavage of 4-hydroxy-4-methyl-2-oxoglutarate (HMG) into 2 molecules of pyruvate. Also contains a secondary oxaloacetate (OAA) decarboxylase activity due to the common pyruvate enolate transition state formed following C-C bond cleavage in the retro-aldol and decarboxylation reactions.</text>
</comment>
<keyword evidence="2" id="KW-0460">Magnesium</keyword>
<dbReference type="EC" id="4.1.1.112" evidence="3"/>
<keyword evidence="2 3" id="KW-0479">Metal-binding</keyword>
<dbReference type="KEGG" id="fes:HER31_14370"/>
<dbReference type="InterPro" id="IPR010203">
    <property type="entry name" value="RraA"/>
</dbReference>
<comment type="similarity">
    <text evidence="3">Belongs to the class II aldolase/RraA-like family.</text>
</comment>
<dbReference type="RefSeq" id="WP_168661484.1">
    <property type="nucleotide sequence ID" value="NZ_CP051180.1"/>
</dbReference>
<dbReference type="GO" id="GO:0051252">
    <property type="term" value="P:regulation of RNA metabolic process"/>
    <property type="evidence" value="ECO:0007669"/>
    <property type="project" value="InterPro"/>
</dbReference>
<comment type="cofactor">
    <cofactor evidence="3">
        <name>a divalent metal cation</name>
        <dbReference type="ChEBI" id="CHEBI:60240"/>
    </cofactor>
</comment>
<name>A0A6H1UG00_9GAMM</name>
<feature type="binding site" evidence="2">
    <location>
        <position position="97"/>
    </location>
    <ligand>
        <name>substrate</name>
    </ligand>
</feature>
<evidence type="ECO:0000313" key="4">
    <source>
        <dbReference type="EMBL" id="QIZ77974.1"/>
    </source>
</evidence>
<comment type="cofactor">
    <cofactor evidence="2">
        <name>Mg(2+)</name>
        <dbReference type="ChEBI" id="CHEBI:18420"/>
    </cofactor>
</comment>
<dbReference type="PANTHER" id="PTHR33254">
    <property type="entry name" value="4-HYDROXY-4-METHYL-2-OXOGLUTARATE ALDOLASE 3-RELATED"/>
    <property type="match status" value="1"/>
</dbReference>
<dbReference type="InterPro" id="IPR036704">
    <property type="entry name" value="RraA/RraA-like_sf"/>
</dbReference>
<sequence>MDYNTSALCDLYGDQIDVLEPLFSNFGGLLSFGGQIHTVKCFEDNSAIAASLDQDGRGKVLVIDGGGSMRRALFDSPLAELALQQQWEGVIIFGAVRDVDQLEELDLGIMALASIPVGACQNNEGQSDVAVNFAGVTFWPEDYIYADSTGVVLSQEPLETE</sequence>
<proteinExistence type="inferred from homology"/>
<dbReference type="EMBL" id="CP051180">
    <property type="protein sequence ID" value="QIZ77974.1"/>
    <property type="molecule type" value="Genomic_DNA"/>
</dbReference>
<dbReference type="SUPFAM" id="SSF89562">
    <property type="entry name" value="RraA-like"/>
    <property type="match status" value="1"/>
</dbReference>
<dbReference type="NCBIfam" id="TIGR01935">
    <property type="entry name" value="NOT-MenG"/>
    <property type="match status" value="1"/>
</dbReference>
<feature type="binding site" evidence="2">
    <location>
        <position position="98"/>
    </location>
    <ligand>
        <name>Mg(2+)</name>
        <dbReference type="ChEBI" id="CHEBI:18420"/>
    </ligand>
</feature>
<dbReference type="GO" id="GO:0047443">
    <property type="term" value="F:4-hydroxy-4-methyl-2-oxoglutarate aldolase activity"/>
    <property type="evidence" value="ECO:0007669"/>
    <property type="project" value="UniProtKB-EC"/>
</dbReference>
<accession>A0A6H1UG00</accession>
<dbReference type="InterPro" id="IPR005493">
    <property type="entry name" value="RraA/RraA-like"/>
</dbReference>
<dbReference type="InterPro" id="IPR014339">
    <property type="entry name" value="RraA_gpbac"/>
</dbReference>
<evidence type="ECO:0000313" key="5">
    <source>
        <dbReference type="Proteomes" id="UP000501602"/>
    </source>
</evidence>
<dbReference type="GO" id="GO:0008428">
    <property type="term" value="F:ribonuclease inhibitor activity"/>
    <property type="evidence" value="ECO:0007669"/>
    <property type="project" value="InterPro"/>
</dbReference>
<protein>
    <recommendedName>
        <fullName evidence="3">4-hydroxy-4-methyl-2-oxoglutarate aldolase</fullName>
        <shortName evidence="3">HMG aldolase</shortName>
        <ecNumber evidence="3">4.1.1.112</ecNumber>
        <ecNumber evidence="3">4.1.3.17</ecNumber>
    </recommendedName>
    <alternativeName>
        <fullName evidence="3">Oxaloacetate decarboxylase</fullName>
    </alternativeName>
</protein>
<dbReference type="EC" id="4.1.3.17" evidence="3"/>
<dbReference type="Proteomes" id="UP000501602">
    <property type="component" value="Chromosome"/>
</dbReference>
<keyword evidence="3" id="KW-0456">Lyase</keyword>
<evidence type="ECO:0000256" key="2">
    <source>
        <dbReference type="PIRSR" id="PIRSR605493-1"/>
    </source>
</evidence>
<evidence type="ECO:0000256" key="3">
    <source>
        <dbReference type="RuleBase" id="RU004338"/>
    </source>
</evidence>
<organism evidence="4 5">
    <name type="scientific">Ferrimonas lipolytica</name>
    <dbReference type="NCBI Taxonomy" id="2724191"/>
    <lineage>
        <taxon>Bacteria</taxon>
        <taxon>Pseudomonadati</taxon>
        <taxon>Pseudomonadota</taxon>
        <taxon>Gammaproteobacteria</taxon>
        <taxon>Alteromonadales</taxon>
        <taxon>Ferrimonadaceae</taxon>
        <taxon>Ferrimonas</taxon>
    </lineage>
</organism>
<dbReference type="AlphaFoldDB" id="A0A6H1UG00"/>
<dbReference type="PANTHER" id="PTHR33254:SF29">
    <property type="entry name" value="REGULATOR OF RIBONUCLEASE ACTIVITY A"/>
    <property type="match status" value="1"/>
</dbReference>
<dbReference type="NCBIfam" id="NF006875">
    <property type="entry name" value="PRK09372.1"/>
    <property type="match status" value="1"/>
</dbReference>
<dbReference type="Pfam" id="PF03737">
    <property type="entry name" value="RraA-like"/>
    <property type="match status" value="1"/>
</dbReference>
<dbReference type="NCBIfam" id="TIGR02998">
    <property type="entry name" value="RraA_entero"/>
    <property type="match status" value="1"/>
</dbReference>
<comment type="catalytic activity">
    <reaction evidence="3">
        <text>4-hydroxy-4-methyl-2-oxoglutarate = 2 pyruvate</text>
        <dbReference type="Rhea" id="RHEA:22748"/>
        <dbReference type="ChEBI" id="CHEBI:15361"/>
        <dbReference type="ChEBI" id="CHEBI:58276"/>
        <dbReference type="EC" id="4.1.3.17"/>
    </reaction>
</comment>
<keyword evidence="1" id="KW-0963">Cytoplasm</keyword>
<keyword evidence="5" id="KW-1185">Reference proteome</keyword>
<reference evidence="4 5" key="1">
    <citation type="submission" date="2020-04" db="EMBL/GenBank/DDBJ databases">
        <title>Ferrimonas sp. S7 isolated from sea water.</title>
        <authorList>
            <person name="Bae S.S."/>
            <person name="Baek K."/>
        </authorList>
    </citation>
    <scope>NUCLEOTIDE SEQUENCE [LARGE SCALE GENOMIC DNA]</scope>
    <source>
        <strain evidence="4 5">S7</strain>
    </source>
</reference>